<protein>
    <submittedName>
        <fullName evidence="2">Uncharacterized protein</fullName>
    </submittedName>
</protein>
<sequence length="361" mass="38980">MDSGEIVVSSIRAGMKREFAMMMKAQSEIGALPAGRRRMTRSQSTAGSSKGNVRSADKVSRKVKGSNVGDDLGGLEADFVVVQRREAEKVGAELREDMPRVRGTDGDSIQEAERPVGETSDLGMKMSEKVELNRIPTKLKDLLQTGLLEGLHVRYIHGSKGRSRPESELGGVIQGAGILCSCDECKEKRLSHLINLRCTRVVEISVHHNTSFLDNGNSLRDVLNACKANLSESLESVILNAIGRSNYTTAFCINCKELIPETGAGRSMLLCDSCVLAKESDAGDAQIIDASHRSPWAGPSAPASSSRPPVVSESAQISSHSQPQAKRQGKLTRKDLRMHKSVLAEDVLPEGTALSYVVRGE</sequence>
<dbReference type="GO" id="GO:0005634">
    <property type="term" value="C:nucleus"/>
    <property type="evidence" value="ECO:0007669"/>
    <property type="project" value="TreeGrafter"/>
</dbReference>
<dbReference type="GO" id="GO:0000977">
    <property type="term" value="F:RNA polymerase II transcription regulatory region sequence-specific DNA binding"/>
    <property type="evidence" value="ECO:0007669"/>
    <property type="project" value="TreeGrafter"/>
</dbReference>
<feature type="region of interest" description="Disordered" evidence="1">
    <location>
        <begin position="292"/>
        <end position="336"/>
    </location>
</feature>
<name>A0AAW2JH69_SESRA</name>
<feature type="region of interest" description="Disordered" evidence="1">
    <location>
        <begin position="30"/>
        <end position="65"/>
    </location>
</feature>
<feature type="non-terminal residue" evidence="2">
    <location>
        <position position="361"/>
    </location>
</feature>
<dbReference type="GO" id="GO:0042393">
    <property type="term" value="F:histone binding"/>
    <property type="evidence" value="ECO:0007669"/>
    <property type="project" value="TreeGrafter"/>
</dbReference>
<evidence type="ECO:0000313" key="2">
    <source>
        <dbReference type="EMBL" id="KAL0293126.1"/>
    </source>
</evidence>
<dbReference type="GO" id="GO:0045944">
    <property type="term" value="P:positive regulation of transcription by RNA polymerase II"/>
    <property type="evidence" value="ECO:0007669"/>
    <property type="project" value="TreeGrafter"/>
</dbReference>
<dbReference type="GO" id="GO:0003682">
    <property type="term" value="F:chromatin binding"/>
    <property type="evidence" value="ECO:0007669"/>
    <property type="project" value="TreeGrafter"/>
</dbReference>
<reference evidence="2" key="1">
    <citation type="submission" date="2020-06" db="EMBL/GenBank/DDBJ databases">
        <authorList>
            <person name="Li T."/>
            <person name="Hu X."/>
            <person name="Zhang T."/>
            <person name="Song X."/>
            <person name="Zhang H."/>
            <person name="Dai N."/>
            <person name="Sheng W."/>
            <person name="Hou X."/>
            <person name="Wei L."/>
        </authorList>
    </citation>
    <scope>NUCLEOTIDE SEQUENCE</scope>
    <source>
        <strain evidence="2">G02</strain>
        <tissue evidence="2">Leaf</tissue>
    </source>
</reference>
<dbReference type="AlphaFoldDB" id="A0AAW2JH69"/>
<dbReference type="PANTHER" id="PTHR47025:SF2">
    <property type="entry name" value="AUTOIMMUNE REGULATOR"/>
    <property type="match status" value="1"/>
</dbReference>
<feature type="compositionally biased region" description="Low complexity" evidence="1">
    <location>
        <begin position="294"/>
        <end position="315"/>
    </location>
</feature>
<proteinExistence type="predicted"/>
<dbReference type="EMBL" id="JACGWJ010000350">
    <property type="protein sequence ID" value="KAL0293126.1"/>
    <property type="molecule type" value="Genomic_DNA"/>
</dbReference>
<feature type="compositionally biased region" description="Polar residues" evidence="1">
    <location>
        <begin position="316"/>
        <end position="325"/>
    </location>
</feature>
<gene>
    <name evidence="2" type="ORF">Sradi_6954900</name>
</gene>
<feature type="compositionally biased region" description="Polar residues" evidence="1">
    <location>
        <begin position="41"/>
        <end position="52"/>
    </location>
</feature>
<feature type="compositionally biased region" description="Basic residues" evidence="1">
    <location>
        <begin position="327"/>
        <end position="336"/>
    </location>
</feature>
<accession>A0AAW2JH69</accession>
<dbReference type="PANTHER" id="PTHR47025">
    <property type="entry name" value="AUTOIMMUNE REGULATOR"/>
    <property type="match status" value="1"/>
</dbReference>
<organism evidence="2">
    <name type="scientific">Sesamum radiatum</name>
    <name type="common">Black benniseed</name>
    <dbReference type="NCBI Taxonomy" id="300843"/>
    <lineage>
        <taxon>Eukaryota</taxon>
        <taxon>Viridiplantae</taxon>
        <taxon>Streptophyta</taxon>
        <taxon>Embryophyta</taxon>
        <taxon>Tracheophyta</taxon>
        <taxon>Spermatophyta</taxon>
        <taxon>Magnoliopsida</taxon>
        <taxon>eudicotyledons</taxon>
        <taxon>Gunneridae</taxon>
        <taxon>Pentapetalae</taxon>
        <taxon>asterids</taxon>
        <taxon>lamiids</taxon>
        <taxon>Lamiales</taxon>
        <taxon>Pedaliaceae</taxon>
        <taxon>Sesamum</taxon>
    </lineage>
</organism>
<evidence type="ECO:0000256" key="1">
    <source>
        <dbReference type="SAM" id="MobiDB-lite"/>
    </source>
</evidence>
<comment type="caution">
    <text evidence="2">The sequence shown here is derived from an EMBL/GenBank/DDBJ whole genome shotgun (WGS) entry which is preliminary data.</text>
</comment>
<reference evidence="2" key="2">
    <citation type="journal article" date="2024" name="Plant">
        <title>Genomic evolution and insights into agronomic trait innovations of Sesamum species.</title>
        <authorList>
            <person name="Miao H."/>
            <person name="Wang L."/>
            <person name="Qu L."/>
            <person name="Liu H."/>
            <person name="Sun Y."/>
            <person name="Le M."/>
            <person name="Wang Q."/>
            <person name="Wei S."/>
            <person name="Zheng Y."/>
            <person name="Lin W."/>
            <person name="Duan Y."/>
            <person name="Cao H."/>
            <person name="Xiong S."/>
            <person name="Wang X."/>
            <person name="Wei L."/>
            <person name="Li C."/>
            <person name="Ma Q."/>
            <person name="Ju M."/>
            <person name="Zhao R."/>
            <person name="Li G."/>
            <person name="Mu C."/>
            <person name="Tian Q."/>
            <person name="Mei H."/>
            <person name="Zhang T."/>
            <person name="Gao T."/>
            <person name="Zhang H."/>
        </authorList>
    </citation>
    <scope>NUCLEOTIDE SEQUENCE</scope>
    <source>
        <strain evidence="2">G02</strain>
    </source>
</reference>